<keyword evidence="4" id="KW-0597">Phosphoprotein</keyword>
<gene>
    <name evidence="11" type="primary">Eaf_1</name>
    <name evidence="11" type="ORF">Bhyg_08426</name>
</gene>
<evidence type="ECO:0000313" key="12">
    <source>
        <dbReference type="Proteomes" id="UP001151699"/>
    </source>
</evidence>
<comment type="caution">
    <text evidence="11">The sequence shown here is derived from an EMBL/GenBank/DDBJ whole genome shotgun (WGS) entry which is preliminary data.</text>
</comment>
<dbReference type="Proteomes" id="UP001151699">
    <property type="component" value="Chromosome B"/>
</dbReference>
<evidence type="ECO:0000256" key="5">
    <source>
        <dbReference type="ARBA" id="ARBA00023015"/>
    </source>
</evidence>
<dbReference type="PANTHER" id="PTHR15970">
    <property type="entry name" value="ELL-ASSOCIATED FACTOR EAF"/>
    <property type="match status" value="1"/>
</dbReference>
<evidence type="ECO:0000256" key="7">
    <source>
        <dbReference type="ARBA" id="ARBA00023163"/>
    </source>
</evidence>
<keyword evidence="7" id="KW-0804">Transcription</keyword>
<dbReference type="InterPro" id="IPR027093">
    <property type="entry name" value="EAF_fam"/>
</dbReference>
<evidence type="ECO:0000256" key="9">
    <source>
        <dbReference type="ARBA" id="ARBA00025617"/>
    </source>
</evidence>
<name>A0A9Q0S4T7_9DIPT</name>
<dbReference type="InterPro" id="IPR019194">
    <property type="entry name" value="Tscrpt_elong_fac_Eaf_N"/>
</dbReference>
<evidence type="ECO:0000256" key="2">
    <source>
        <dbReference type="ARBA" id="ARBA00007798"/>
    </source>
</evidence>
<feature type="domain" description="Transcription elongation factor Eaf N-terminal" evidence="10">
    <location>
        <begin position="13"/>
        <end position="110"/>
    </location>
</feature>
<dbReference type="OrthoDB" id="125903at2759"/>
<dbReference type="GO" id="GO:0003711">
    <property type="term" value="F:transcription elongation factor activity"/>
    <property type="evidence" value="ECO:0007669"/>
    <property type="project" value="TreeGrafter"/>
</dbReference>
<keyword evidence="5" id="KW-0805">Transcription regulation</keyword>
<dbReference type="EMBL" id="WJQU01000002">
    <property type="protein sequence ID" value="KAJ6643465.1"/>
    <property type="molecule type" value="Genomic_DNA"/>
</dbReference>
<comment type="similarity">
    <text evidence="2">Belongs to the EAF family.</text>
</comment>
<evidence type="ECO:0000256" key="4">
    <source>
        <dbReference type="ARBA" id="ARBA00022553"/>
    </source>
</evidence>
<evidence type="ECO:0000256" key="6">
    <source>
        <dbReference type="ARBA" id="ARBA00023159"/>
    </source>
</evidence>
<keyword evidence="8" id="KW-0539">Nucleus</keyword>
<reference evidence="11" key="1">
    <citation type="submission" date="2022-07" db="EMBL/GenBank/DDBJ databases">
        <authorList>
            <person name="Trinca V."/>
            <person name="Uliana J.V.C."/>
            <person name="Torres T.T."/>
            <person name="Ward R.J."/>
            <person name="Monesi N."/>
        </authorList>
    </citation>
    <scope>NUCLEOTIDE SEQUENCE</scope>
    <source>
        <strain evidence="11">HSMRA1968</strain>
        <tissue evidence="11">Whole embryos</tissue>
    </source>
</reference>
<evidence type="ECO:0000256" key="8">
    <source>
        <dbReference type="ARBA" id="ARBA00023242"/>
    </source>
</evidence>
<dbReference type="AlphaFoldDB" id="A0A9Q0S4T7"/>
<evidence type="ECO:0000256" key="3">
    <source>
        <dbReference type="ARBA" id="ARBA00021452"/>
    </source>
</evidence>
<organism evidence="11 12">
    <name type="scientific">Pseudolycoriella hygida</name>
    <dbReference type="NCBI Taxonomy" id="35572"/>
    <lineage>
        <taxon>Eukaryota</taxon>
        <taxon>Metazoa</taxon>
        <taxon>Ecdysozoa</taxon>
        <taxon>Arthropoda</taxon>
        <taxon>Hexapoda</taxon>
        <taxon>Insecta</taxon>
        <taxon>Pterygota</taxon>
        <taxon>Neoptera</taxon>
        <taxon>Endopterygota</taxon>
        <taxon>Diptera</taxon>
        <taxon>Nematocera</taxon>
        <taxon>Sciaroidea</taxon>
        <taxon>Sciaridae</taxon>
        <taxon>Pseudolycoriella</taxon>
    </lineage>
</organism>
<evidence type="ECO:0000259" key="10">
    <source>
        <dbReference type="Pfam" id="PF09816"/>
    </source>
</evidence>
<proteinExistence type="inferred from homology"/>
<evidence type="ECO:0000313" key="11">
    <source>
        <dbReference type="EMBL" id="KAJ6643465.1"/>
    </source>
</evidence>
<keyword evidence="6" id="KW-0010">Activator</keyword>
<dbReference type="GO" id="GO:0006368">
    <property type="term" value="P:transcription elongation by RNA polymerase II"/>
    <property type="evidence" value="ECO:0007669"/>
    <property type="project" value="InterPro"/>
</dbReference>
<keyword evidence="12" id="KW-1185">Reference proteome</keyword>
<dbReference type="Pfam" id="PF09816">
    <property type="entry name" value="EAF"/>
    <property type="match status" value="1"/>
</dbReference>
<dbReference type="PANTHER" id="PTHR15970:SF2">
    <property type="entry name" value="ELL-ASSOCIATED FACTOR EAF"/>
    <property type="match status" value="1"/>
</dbReference>
<protein>
    <recommendedName>
        <fullName evidence="3">Ell-associated factor Eaf</fullName>
    </recommendedName>
</protein>
<evidence type="ECO:0000256" key="1">
    <source>
        <dbReference type="ARBA" id="ARBA00004123"/>
    </source>
</evidence>
<dbReference type="GO" id="GO:0032783">
    <property type="term" value="C:super elongation complex"/>
    <property type="evidence" value="ECO:0007669"/>
    <property type="project" value="InterPro"/>
</dbReference>
<comment type="function">
    <text evidence="9">Promotes transcriptional elongation by Su(Tpl)/ELL. Essential for development.</text>
</comment>
<comment type="subcellular location">
    <subcellularLocation>
        <location evidence="1">Nucleus</location>
    </subcellularLocation>
</comment>
<sequence>MEDRLNFGSDIRELTLGSSFNCNNSTSFHTLKYDFKPTSLDFSKVATVDCSSNNQITVSVPHLDTSSVPKTVYKGNQKKYTKECALIIDKVTGEITLEKLSANIQTKTNSQHAPAWNANNTQSTLASIPMIERDDDVVLIEQQSSRSTTLPVTATEQPSYQQSQRHYQPLNVFQLTHDHRARSKGMDSFLSNIIGNSASVIGSNNNSHNYHHQSQQSPLSESIHGIAVITLSDTSSDSDASGKAPDAGDLCYSQPTLCAYFMIVDF</sequence>
<accession>A0A9Q0S4T7</accession>